<dbReference type="InterPro" id="IPR004089">
    <property type="entry name" value="MCPsignal_dom"/>
</dbReference>
<dbReference type="Gene3D" id="1.10.287.950">
    <property type="entry name" value="Methyl-accepting chemotaxis protein"/>
    <property type="match status" value="1"/>
</dbReference>
<evidence type="ECO:0000256" key="2">
    <source>
        <dbReference type="ARBA" id="ARBA00029447"/>
    </source>
</evidence>
<dbReference type="PANTHER" id="PTHR32089:SF120">
    <property type="entry name" value="METHYL-ACCEPTING CHEMOTAXIS PROTEIN TLPQ"/>
    <property type="match status" value="1"/>
</dbReference>
<keyword evidence="4" id="KW-0812">Transmembrane</keyword>
<dbReference type="PANTHER" id="PTHR32089">
    <property type="entry name" value="METHYL-ACCEPTING CHEMOTAXIS PROTEIN MCPB"/>
    <property type="match status" value="1"/>
</dbReference>
<name>A0A938B1W6_UNCTE</name>
<dbReference type="GO" id="GO:0016020">
    <property type="term" value="C:membrane"/>
    <property type="evidence" value="ECO:0007669"/>
    <property type="project" value="InterPro"/>
</dbReference>
<gene>
    <name evidence="7" type="ORF">FJZ47_00405</name>
</gene>
<keyword evidence="1 3" id="KW-0807">Transducer</keyword>
<evidence type="ECO:0000256" key="1">
    <source>
        <dbReference type="ARBA" id="ARBA00023224"/>
    </source>
</evidence>
<keyword evidence="4" id="KW-1133">Transmembrane helix</keyword>
<evidence type="ECO:0000256" key="3">
    <source>
        <dbReference type="PROSITE-ProRule" id="PRU00284"/>
    </source>
</evidence>
<comment type="caution">
    <text evidence="7">The sequence shown here is derived from an EMBL/GenBank/DDBJ whole genome shotgun (WGS) entry which is preliminary data.</text>
</comment>
<dbReference type="PROSITE" id="PS50111">
    <property type="entry name" value="CHEMOTAXIS_TRANSDUC_2"/>
    <property type="match status" value="1"/>
</dbReference>
<keyword evidence="4" id="KW-0472">Membrane</keyword>
<dbReference type="Pfam" id="PF00672">
    <property type="entry name" value="HAMP"/>
    <property type="match status" value="1"/>
</dbReference>
<dbReference type="SMART" id="SM00283">
    <property type="entry name" value="MA"/>
    <property type="match status" value="1"/>
</dbReference>
<feature type="transmembrane region" description="Helical" evidence="4">
    <location>
        <begin position="459"/>
        <end position="480"/>
    </location>
</feature>
<sequence>MTMKAKLIGGFALVILLVSFSALTSVSELGRLNDRLRHLVEISSRRELLAARIQQYMLALHRDEKNMILAASDVDMTTYAAQMDAMGDTLAQELARLKAMVSEEDASHVNAFETAFHDFKQIATQVRESRQRNTNQRAFALSAGTGRTLSVRGEIMLKVITRRHEQELSRLTRLADVAASRVLLGAHIVQDLLRMQRVEKNIILETTLERRKPHEEVRQRATSNIEEAIKQLDLGATLEEEALLATFKRTFQVFRDLSTEVASTALLADTPADLAAARELSVGRGQEAYDRAEAALKELADFNNMAHSTAVTAADQAAVRTLLTARMLQDFIALQRAEKDAILATSTDDMAQYTVETQTLDNALRDKLRTFMGLATPKDTRELEAFRSTYEEWLANNQQVRALSLENSNAVAQRLSGTQGQQAFEAAMAAMDTIAATTARAMHRDKDESQRSYAAARRLTLFILASSVLVGLGIALWISLGISQGVRTMVGVAKQIANGEIDQRIAYRSGDEVGMLATEFNLMIAHLSDLVRQVQHSGLQVTSSAIQLADAGKQLETMMSAQVLATQDVVATAAEIAATSQALVRTMRDVTVVSEDTAKAAASGQTELTHMETTMRHMEDATRTIAMRLGVINERAATITSVVTTITKVADQTNLLSLNAAIEAERAGEYGRGFAVVAREIRRLADQTAVATLDIEHMVKEMTAAVSAGVLGMDQFAQAVRQGVEDVRTVGGQLAQIIDQVQALTPRFDAVNTGMQTQAQRAQQISEAMQQLSDAAQHTAASLHESAKAIAQLTNAAQGLHDGISRFKVQA</sequence>
<dbReference type="CDD" id="cd06225">
    <property type="entry name" value="HAMP"/>
    <property type="match status" value="1"/>
</dbReference>
<dbReference type="Gene3D" id="6.10.340.10">
    <property type="match status" value="1"/>
</dbReference>
<dbReference type="AlphaFoldDB" id="A0A938B1W6"/>
<dbReference type="InterPro" id="IPR024478">
    <property type="entry name" value="HlyB_4HB_MCP"/>
</dbReference>
<evidence type="ECO:0000256" key="4">
    <source>
        <dbReference type="SAM" id="Phobius"/>
    </source>
</evidence>
<organism evidence="7 8">
    <name type="scientific">Tectimicrobiota bacterium</name>
    <dbReference type="NCBI Taxonomy" id="2528274"/>
    <lineage>
        <taxon>Bacteria</taxon>
        <taxon>Pseudomonadati</taxon>
        <taxon>Nitrospinota/Tectimicrobiota group</taxon>
        <taxon>Candidatus Tectimicrobiota</taxon>
    </lineage>
</organism>
<dbReference type="SMART" id="SM00304">
    <property type="entry name" value="HAMP"/>
    <property type="match status" value="1"/>
</dbReference>
<evidence type="ECO:0000313" key="7">
    <source>
        <dbReference type="EMBL" id="MBM3222255.1"/>
    </source>
</evidence>
<proteinExistence type="inferred from homology"/>
<accession>A0A938B1W6</accession>
<dbReference type="Pfam" id="PF12729">
    <property type="entry name" value="4HB_MCP_1"/>
    <property type="match status" value="1"/>
</dbReference>
<protein>
    <submittedName>
        <fullName evidence="7">Methyl-accepting chemotaxis protein</fullName>
    </submittedName>
</protein>
<reference evidence="7" key="1">
    <citation type="submission" date="2019-03" db="EMBL/GenBank/DDBJ databases">
        <title>Lake Tanganyika Metagenome-Assembled Genomes (MAGs).</title>
        <authorList>
            <person name="Tran P."/>
        </authorList>
    </citation>
    <scope>NUCLEOTIDE SEQUENCE</scope>
    <source>
        <strain evidence="7">K_DeepCast_65m_m2_066</strain>
    </source>
</reference>
<dbReference type="Proteomes" id="UP000712673">
    <property type="component" value="Unassembled WGS sequence"/>
</dbReference>
<feature type="domain" description="Methyl-accepting transducer" evidence="5">
    <location>
        <begin position="537"/>
        <end position="773"/>
    </location>
</feature>
<evidence type="ECO:0000259" key="6">
    <source>
        <dbReference type="PROSITE" id="PS50885"/>
    </source>
</evidence>
<feature type="domain" description="HAMP" evidence="6">
    <location>
        <begin position="480"/>
        <end position="532"/>
    </location>
</feature>
<dbReference type="InterPro" id="IPR003660">
    <property type="entry name" value="HAMP_dom"/>
</dbReference>
<evidence type="ECO:0000313" key="8">
    <source>
        <dbReference type="Proteomes" id="UP000712673"/>
    </source>
</evidence>
<comment type="similarity">
    <text evidence="2">Belongs to the methyl-accepting chemotaxis (MCP) protein family.</text>
</comment>
<dbReference type="PROSITE" id="PS50885">
    <property type="entry name" value="HAMP"/>
    <property type="match status" value="1"/>
</dbReference>
<dbReference type="GO" id="GO:0007165">
    <property type="term" value="P:signal transduction"/>
    <property type="evidence" value="ECO:0007669"/>
    <property type="project" value="UniProtKB-KW"/>
</dbReference>
<dbReference type="Pfam" id="PF00015">
    <property type="entry name" value="MCPsignal"/>
    <property type="match status" value="1"/>
</dbReference>
<evidence type="ECO:0000259" key="5">
    <source>
        <dbReference type="PROSITE" id="PS50111"/>
    </source>
</evidence>
<dbReference type="EMBL" id="VGLS01000005">
    <property type="protein sequence ID" value="MBM3222255.1"/>
    <property type="molecule type" value="Genomic_DNA"/>
</dbReference>
<dbReference type="SUPFAM" id="SSF58104">
    <property type="entry name" value="Methyl-accepting chemotaxis protein (MCP) signaling domain"/>
    <property type="match status" value="1"/>
</dbReference>